<name>A0AAW2T7P4_SESRA</name>
<proteinExistence type="predicted"/>
<comment type="caution">
    <text evidence="3">The sequence shown here is derived from an EMBL/GenBank/DDBJ whole genome shotgun (WGS) entry which is preliminary data.</text>
</comment>
<accession>A0AAW2T7P4</accession>
<evidence type="ECO:0000256" key="1">
    <source>
        <dbReference type="SAM" id="MobiDB-lite"/>
    </source>
</evidence>
<gene>
    <name evidence="3" type="ORF">Sradi_2360600</name>
</gene>
<dbReference type="AlphaFoldDB" id="A0AAW2T7P4"/>
<organism evidence="3">
    <name type="scientific">Sesamum radiatum</name>
    <name type="common">Black benniseed</name>
    <dbReference type="NCBI Taxonomy" id="300843"/>
    <lineage>
        <taxon>Eukaryota</taxon>
        <taxon>Viridiplantae</taxon>
        <taxon>Streptophyta</taxon>
        <taxon>Embryophyta</taxon>
        <taxon>Tracheophyta</taxon>
        <taxon>Spermatophyta</taxon>
        <taxon>Magnoliopsida</taxon>
        <taxon>eudicotyledons</taxon>
        <taxon>Gunneridae</taxon>
        <taxon>Pentapetalae</taxon>
        <taxon>asterids</taxon>
        <taxon>lamiids</taxon>
        <taxon>Lamiales</taxon>
        <taxon>Pedaliaceae</taxon>
        <taxon>Sesamum</taxon>
    </lineage>
</organism>
<dbReference type="InterPro" id="IPR005162">
    <property type="entry name" value="Retrotrans_gag_dom"/>
</dbReference>
<sequence>MVGQDPESPRRAASPSGQAAIPEDETSRLAGTIHEPKAYGGARDGKEVENLLFDMEQYFLPANVEDEVRKVSTATMYLTGDAKLWWRTRYSEIQANQVRLDTWALLREAIRVHFFPENVEYNTRWALQKLEHTDSMQDYVKSFSVLILDI</sequence>
<feature type="domain" description="Retrotransposon gag" evidence="2">
    <location>
        <begin position="74"/>
        <end position="147"/>
    </location>
</feature>
<evidence type="ECO:0000259" key="2">
    <source>
        <dbReference type="Pfam" id="PF03732"/>
    </source>
</evidence>
<dbReference type="EMBL" id="JACGWJ010000009">
    <property type="protein sequence ID" value="KAL0400173.1"/>
    <property type="molecule type" value="Genomic_DNA"/>
</dbReference>
<feature type="region of interest" description="Disordered" evidence="1">
    <location>
        <begin position="1"/>
        <end position="29"/>
    </location>
</feature>
<dbReference type="Pfam" id="PF03732">
    <property type="entry name" value="Retrotrans_gag"/>
    <property type="match status" value="1"/>
</dbReference>
<reference evidence="3" key="1">
    <citation type="submission" date="2020-06" db="EMBL/GenBank/DDBJ databases">
        <authorList>
            <person name="Li T."/>
            <person name="Hu X."/>
            <person name="Zhang T."/>
            <person name="Song X."/>
            <person name="Zhang H."/>
            <person name="Dai N."/>
            <person name="Sheng W."/>
            <person name="Hou X."/>
            <person name="Wei L."/>
        </authorList>
    </citation>
    <scope>NUCLEOTIDE SEQUENCE</scope>
    <source>
        <strain evidence="3">G02</strain>
        <tissue evidence="3">Leaf</tissue>
    </source>
</reference>
<protein>
    <recommendedName>
        <fullName evidence="2">Retrotransposon gag domain-containing protein</fullName>
    </recommendedName>
</protein>
<reference evidence="3" key="2">
    <citation type="journal article" date="2024" name="Plant">
        <title>Genomic evolution and insights into agronomic trait innovations of Sesamum species.</title>
        <authorList>
            <person name="Miao H."/>
            <person name="Wang L."/>
            <person name="Qu L."/>
            <person name="Liu H."/>
            <person name="Sun Y."/>
            <person name="Le M."/>
            <person name="Wang Q."/>
            <person name="Wei S."/>
            <person name="Zheng Y."/>
            <person name="Lin W."/>
            <person name="Duan Y."/>
            <person name="Cao H."/>
            <person name="Xiong S."/>
            <person name="Wang X."/>
            <person name="Wei L."/>
            <person name="Li C."/>
            <person name="Ma Q."/>
            <person name="Ju M."/>
            <person name="Zhao R."/>
            <person name="Li G."/>
            <person name="Mu C."/>
            <person name="Tian Q."/>
            <person name="Mei H."/>
            <person name="Zhang T."/>
            <person name="Gao T."/>
            <person name="Zhang H."/>
        </authorList>
    </citation>
    <scope>NUCLEOTIDE SEQUENCE</scope>
    <source>
        <strain evidence="3">G02</strain>
    </source>
</reference>
<evidence type="ECO:0000313" key="3">
    <source>
        <dbReference type="EMBL" id="KAL0400173.1"/>
    </source>
</evidence>